<organism evidence="1 2">
    <name type="scientific">Paraphoma chrysanthemicola</name>
    <dbReference type="NCBI Taxonomy" id="798071"/>
    <lineage>
        <taxon>Eukaryota</taxon>
        <taxon>Fungi</taxon>
        <taxon>Dikarya</taxon>
        <taxon>Ascomycota</taxon>
        <taxon>Pezizomycotina</taxon>
        <taxon>Dothideomycetes</taxon>
        <taxon>Pleosporomycetidae</taxon>
        <taxon>Pleosporales</taxon>
        <taxon>Pleosporineae</taxon>
        <taxon>Phaeosphaeriaceae</taxon>
        <taxon>Paraphoma</taxon>
    </lineage>
</organism>
<evidence type="ECO:0000313" key="1">
    <source>
        <dbReference type="EMBL" id="KAH7067121.1"/>
    </source>
</evidence>
<dbReference type="EMBL" id="JAGMVJ010000036">
    <property type="protein sequence ID" value="KAH7067121.1"/>
    <property type="molecule type" value="Genomic_DNA"/>
</dbReference>
<keyword evidence="2" id="KW-1185">Reference proteome</keyword>
<dbReference type="OrthoDB" id="2958217at2759"/>
<dbReference type="Proteomes" id="UP000813461">
    <property type="component" value="Unassembled WGS sequence"/>
</dbReference>
<name>A0A8K0QTC8_9PLEO</name>
<accession>A0A8K0QTC8</accession>
<reference evidence="1" key="1">
    <citation type="journal article" date="2021" name="Nat. Commun.">
        <title>Genetic determinants of endophytism in the Arabidopsis root mycobiome.</title>
        <authorList>
            <person name="Mesny F."/>
            <person name="Miyauchi S."/>
            <person name="Thiergart T."/>
            <person name="Pickel B."/>
            <person name="Atanasova L."/>
            <person name="Karlsson M."/>
            <person name="Huettel B."/>
            <person name="Barry K.W."/>
            <person name="Haridas S."/>
            <person name="Chen C."/>
            <person name="Bauer D."/>
            <person name="Andreopoulos W."/>
            <person name="Pangilinan J."/>
            <person name="LaButti K."/>
            <person name="Riley R."/>
            <person name="Lipzen A."/>
            <person name="Clum A."/>
            <person name="Drula E."/>
            <person name="Henrissat B."/>
            <person name="Kohler A."/>
            <person name="Grigoriev I.V."/>
            <person name="Martin F.M."/>
            <person name="Hacquard S."/>
        </authorList>
    </citation>
    <scope>NUCLEOTIDE SEQUENCE</scope>
    <source>
        <strain evidence="1">MPI-SDFR-AT-0120</strain>
    </source>
</reference>
<dbReference type="PANTHER" id="PTHR33112:SF9">
    <property type="entry name" value="HETEROKARYON INCOMPATIBILITY DOMAIN-CONTAINING PROTEIN"/>
    <property type="match status" value="1"/>
</dbReference>
<protein>
    <submittedName>
        <fullName evidence="1">Uncharacterized protein</fullName>
    </submittedName>
</protein>
<proteinExistence type="predicted"/>
<dbReference type="PANTHER" id="PTHR33112">
    <property type="entry name" value="DOMAIN PROTEIN, PUTATIVE-RELATED"/>
    <property type="match status" value="1"/>
</dbReference>
<sequence>MTTVHSAGDESPDKREVDKMASLSQGACCSNCKELLDLPDRRKRPFWRTFGQLIDFANECIMCAIFLDGLNSDFEFDIDLLSEYHLDGSEVSFDSYNDVRATKKITSIYEMGSTVQSFLVKRHVFTFPRILGVLLRIVWKGRHFPAFDRAYWNHAYPIGLLARIPTVSDWMDKCRSSHSKCQCDVDTASRKIKSARVIKISEHEREIRIRLIKRAQVKNRNARYVVLSHCWGGKIPHCRTIRDNLTQHYESIDFHSFPQTFKEAVLLTKLLGMNYL</sequence>
<gene>
    <name evidence="1" type="ORF">FB567DRAFT_259908</name>
</gene>
<dbReference type="AlphaFoldDB" id="A0A8K0QTC8"/>
<evidence type="ECO:0000313" key="2">
    <source>
        <dbReference type="Proteomes" id="UP000813461"/>
    </source>
</evidence>
<comment type="caution">
    <text evidence="1">The sequence shown here is derived from an EMBL/GenBank/DDBJ whole genome shotgun (WGS) entry which is preliminary data.</text>
</comment>